<gene>
    <name evidence="2" type="ORF">ACFQBM_08765</name>
</gene>
<proteinExistence type="predicted"/>
<dbReference type="CDD" id="cd02440">
    <property type="entry name" value="AdoMet_MTases"/>
    <property type="match status" value="1"/>
</dbReference>
<dbReference type="Gene3D" id="3.40.50.150">
    <property type="entry name" value="Vaccinia Virus protein VP39"/>
    <property type="match status" value="1"/>
</dbReference>
<dbReference type="EMBL" id="JBHSVR010000001">
    <property type="protein sequence ID" value="MFC6633369.1"/>
    <property type="molecule type" value="Genomic_DNA"/>
</dbReference>
<dbReference type="InterPro" id="IPR052356">
    <property type="entry name" value="Thiol_S-MT"/>
</dbReference>
<dbReference type="Proteomes" id="UP001596425">
    <property type="component" value="Unassembled WGS sequence"/>
</dbReference>
<evidence type="ECO:0000313" key="3">
    <source>
        <dbReference type="Proteomes" id="UP001596425"/>
    </source>
</evidence>
<dbReference type="InterPro" id="IPR013216">
    <property type="entry name" value="Methyltransf_11"/>
</dbReference>
<evidence type="ECO:0000313" key="2">
    <source>
        <dbReference type="EMBL" id="MFC6633369.1"/>
    </source>
</evidence>
<dbReference type="SUPFAM" id="SSF53335">
    <property type="entry name" value="S-adenosyl-L-methionine-dependent methyltransferases"/>
    <property type="match status" value="1"/>
</dbReference>
<dbReference type="InterPro" id="IPR029063">
    <property type="entry name" value="SAM-dependent_MTases_sf"/>
</dbReference>
<dbReference type="PANTHER" id="PTHR45036">
    <property type="entry name" value="METHYLTRANSFERASE LIKE 7B"/>
    <property type="match status" value="1"/>
</dbReference>
<dbReference type="EC" id="2.1.1.-" evidence="2"/>
<evidence type="ECO:0000259" key="1">
    <source>
        <dbReference type="Pfam" id="PF08241"/>
    </source>
</evidence>
<name>A0ABW1YPT5_9GAMM</name>
<protein>
    <submittedName>
        <fullName evidence="2">Class I SAM-dependent methyltransferase</fullName>
        <ecNumber evidence="2">2.1.1.-</ecNumber>
    </submittedName>
</protein>
<dbReference type="GO" id="GO:0008168">
    <property type="term" value="F:methyltransferase activity"/>
    <property type="evidence" value="ECO:0007669"/>
    <property type="project" value="UniProtKB-KW"/>
</dbReference>
<keyword evidence="2" id="KW-0489">Methyltransferase</keyword>
<keyword evidence="3" id="KW-1185">Reference proteome</keyword>
<dbReference type="RefSeq" id="WP_193189154.1">
    <property type="nucleotide sequence ID" value="NZ_JACZFR010000001.1"/>
</dbReference>
<dbReference type="PANTHER" id="PTHR45036:SF1">
    <property type="entry name" value="METHYLTRANSFERASE LIKE 7A"/>
    <property type="match status" value="1"/>
</dbReference>
<organism evidence="2 3">
    <name type="scientific">Microbulbifer taiwanensis</name>
    <dbReference type="NCBI Taxonomy" id="986746"/>
    <lineage>
        <taxon>Bacteria</taxon>
        <taxon>Pseudomonadati</taxon>
        <taxon>Pseudomonadota</taxon>
        <taxon>Gammaproteobacteria</taxon>
        <taxon>Cellvibrionales</taxon>
        <taxon>Microbulbiferaceae</taxon>
        <taxon>Microbulbifer</taxon>
    </lineage>
</organism>
<dbReference type="Pfam" id="PF08241">
    <property type="entry name" value="Methyltransf_11"/>
    <property type="match status" value="1"/>
</dbReference>
<sequence length="203" mass="23257">MGFYADHCLPHLINCACGLKAFRRQRQLLVPRARGRVLEVGFGSGLNLPFYDSNKVEFVWGLEPSEAMRKRARARVDSSPLEVRWLELPGEEIPLEDSSVDTVLLTYTLCTIPDWHRALNEMRRVLKPDGELIFSEHGSAPDAGVRQWQDRLNPYWRRVFGGCNLNRPIPQLIEDSGFDIRSMESAYILALKFAGFNYWGMAK</sequence>
<dbReference type="GO" id="GO:0032259">
    <property type="term" value="P:methylation"/>
    <property type="evidence" value="ECO:0007669"/>
    <property type="project" value="UniProtKB-KW"/>
</dbReference>
<keyword evidence="2" id="KW-0808">Transferase</keyword>
<comment type="caution">
    <text evidence="2">The sequence shown here is derived from an EMBL/GenBank/DDBJ whole genome shotgun (WGS) entry which is preliminary data.</text>
</comment>
<feature type="domain" description="Methyltransferase type 11" evidence="1">
    <location>
        <begin position="38"/>
        <end position="134"/>
    </location>
</feature>
<reference evidence="3" key="1">
    <citation type="journal article" date="2019" name="Int. J. Syst. Evol. Microbiol.">
        <title>The Global Catalogue of Microorganisms (GCM) 10K type strain sequencing project: providing services to taxonomists for standard genome sequencing and annotation.</title>
        <authorList>
            <consortium name="The Broad Institute Genomics Platform"/>
            <consortium name="The Broad Institute Genome Sequencing Center for Infectious Disease"/>
            <person name="Wu L."/>
            <person name="Ma J."/>
        </authorList>
    </citation>
    <scope>NUCLEOTIDE SEQUENCE [LARGE SCALE GENOMIC DNA]</scope>
    <source>
        <strain evidence="3">CGMCC 1.13718</strain>
    </source>
</reference>
<accession>A0ABW1YPT5</accession>